<dbReference type="InterPro" id="IPR004879">
    <property type="entry name" value="Ssp411-like_TRX"/>
</dbReference>
<dbReference type="Proteomes" id="UP000291301">
    <property type="component" value="Unassembled WGS sequence"/>
</dbReference>
<reference evidence="2 3" key="1">
    <citation type="journal article" date="2015" name="Antonie Van Leeuwenhoek">
        <title>Oricola cellulosilytica gen. nov., sp. nov., a cellulose-degrading bacterium of the family Phyllobacteriaceae isolated from surface seashore water, and emended descriptions of Mesorhizobium loti and Phyllobacterium myrsinacearum.</title>
        <authorList>
            <person name="Hameed A."/>
            <person name="Shahina M."/>
            <person name="Lai W.A."/>
            <person name="Lin S.Y."/>
            <person name="Young L.S."/>
            <person name="Liu Y.C."/>
            <person name="Hsu Y.H."/>
            <person name="Young C.C."/>
        </authorList>
    </citation>
    <scope>NUCLEOTIDE SEQUENCE [LARGE SCALE GENOMIC DNA]</scope>
    <source>
        <strain evidence="2 3">KCTC 52183</strain>
    </source>
</reference>
<dbReference type="InterPro" id="IPR024705">
    <property type="entry name" value="Ssp411"/>
</dbReference>
<dbReference type="Pfam" id="PF03190">
    <property type="entry name" value="Thioredox_DsbH"/>
    <property type="match status" value="1"/>
</dbReference>
<dbReference type="CDD" id="cd02955">
    <property type="entry name" value="SSP411"/>
    <property type="match status" value="1"/>
</dbReference>
<dbReference type="SUPFAM" id="SSF48208">
    <property type="entry name" value="Six-hairpin glycosidases"/>
    <property type="match status" value="1"/>
</dbReference>
<evidence type="ECO:0000313" key="3">
    <source>
        <dbReference type="Proteomes" id="UP000291301"/>
    </source>
</evidence>
<dbReference type="InterPro" id="IPR008928">
    <property type="entry name" value="6-hairpin_glycosidase_sf"/>
</dbReference>
<dbReference type="PIRSF" id="PIRSF006402">
    <property type="entry name" value="UCP006402_thioredoxin"/>
    <property type="match status" value="1"/>
</dbReference>
<dbReference type="Gene3D" id="3.40.30.10">
    <property type="entry name" value="Glutaredoxin"/>
    <property type="match status" value="1"/>
</dbReference>
<name>A0A4R0PGL4_9HYPH</name>
<organism evidence="2 3">
    <name type="scientific">Oricola cellulosilytica</name>
    <dbReference type="NCBI Taxonomy" id="1429082"/>
    <lineage>
        <taxon>Bacteria</taxon>
        <taxon>Pseudomonadati</taxon>
        <taxon>Pseudomonadota</taxon>
        <taxon>Alphaproteobacteria</taxon>
        <taxon>Hyphomicrobiales</taxon>
        <taxon>Ahrensiaceae</taxon>
        <taxon>Oricola</taxon>
    </lineage>
</organism>
<dbReference type="PANTHER" id="PTHR42899">
    <property type="entry name" value="SPERMATOGENESIS-ASSOCIATED PROTEIN 20"/>
    <property type="match status" value="1"/>
</dbReference>
<evidence type="ECO:0000259" key="1">
    <source>
        <dbReference type="Pfam" id="PF03190"/>
    </source>
</evidence>
<proteinExistence type="predicted"/>
<sequence length="672" mass="74850">MTVISANRLGGSTSPYLLQHKDNPVHWQEWEDGALQAARDADRPILLSIGYAACHWCHVMAHECFEDNDVAELMNSRFVNIKVDREERPDLDQIYMAALTAMGEHGGWPLTMALTPDGKPFWGGTYFPKHSRCGRPGFIDVLNAVSDAFQNRRAEIESSAKLLKGHLTDKLAGDDSPVSVSHETIHAFTQQITALYDSNSPGLRGAPKFPSAPFLEVLWRGWRRTGDEIARNRFLETVTAIATGGIYDHVGGGIARYTVDENWLIPHFEKMLYDNAHFIRHCLWAHAETGEELFRMRIDGTIAWLEREMTTPAGGFAASLDADSEGEEGKYYVWTASQIAQILSPRDATTFRDAFGVTDGGNWEGKTILNLYDLRREPERASETVTAHDASLRALLEARQERIPPGRDTKVLADWNGFAIRGIAEAGRYFGSESWQHVARSKFDAILTNMLSNRRLAHVGDGRKRSDFGFATDYAAMINAAISLYEVSGDECLVDQARELHRLLRVNHYDHESKMGYLFAEHGRSDIPISTWNDNDDANPSATAQVIEALTRLSLVRDDGELDAEIERITSHAAGRILANRYGQAGFINSADSAIAKQRLVVSGEAREVDPLWTTASKYPDPRRTDIFIKPEAGRAEFGGPRAYLCTDQTCSLPVRDPAILERLLRAGTESG</sequence>
<protein>
    <submittedName>
        <fullName evidence="2">Thioredoxin domain-containing protein</fullName>
    </submittedName>
</protein>
<dbReference type="PANTHER" id="PTHR42899:SF1">
    <property type="entry name" value="SPERMATOGENESIS-ASSOCIATED PROTEIN 20"/>
    <property type="match status" value="1"/>
</dbReference>
<dbReference type="InterPro" id="IPR012341">
    <property type="entry name" value="6hp_glycosidase-like_sf"/>
</dbReference>
<dbReference type="AlphaFoldDB" id="A0A4R0PGL4"/>
<dbReference type="GO" id="GO:0005975">
    <property type="term" value="P:carbohydrate metabolic process"/>
    <property type="evidence" value="ECO:0007669"/>
    <property type="project" value="InterPro"/>
</dbReference>
<accession>A0A4R0PGL4</accession>
<comment type="caution">
    <text evidence="2">The sequence shown here is derived from an EMBL/GenBank/DDBJ whole genome shotgun (WGS) entry which is preliminary data.</text>
</comment>
<dbReference type="EMBL" id="SJST01000001">
    <property type="protein sequence ID" value="TCD15984.1"/>
    <property type="molecule type" value="Genomic_DNA"/>
</dbReference>
<dbReference type="InterPro" id="IPR036249">
    <property type="entry name" value="Thioredoxin-like_sf"/>
</dbReference>
<dbReference type="Gene3D" id="1.50.10.10">
    <property type="match status" value="1"/>
</dbReference>
<gene>
    <name evidence="2" type="ORF">E0D97_00640</name>
</gene>
<dbReference type="SUPFAM" id="SSF52833">
    <property type="entry name" value="Thioredoxin-like"/>
    <property type="match status" value="1"/>
</dbReference>
<feature type="domain" description="Spermatogenesis-associated protein 20-like TRX" evidence="1">
    <location>
        <begin position="7"/>
        <end position="164"/>
    </location>
</feature>
<evidence type="ECO:0000313" key="2">
    <source>
        <dbReference type="EMBL" id="TCD15984.1"/>
    </source>
</evidence>
<keyword evidence="3" id="KW-1185">Reference proteome</keyword>
<dbReference type="OrthoDB" id="9762614at2"/>